<organism evidence="1">
    <name type="scientific">candidate division WOR-3 bacterium</name>
    <dbReference type="NCBI Taxonomy" id="2052148"/>
    <lineage>
        <taxon>Bacteria</taxon>
        <taxon>Bacteria division WOR-3</taxon>
    </lineage>
</organism>
<proteinExistence type="predicted"/>
<name>A0A7V3KNW7_UNCW3</name>
<protein>
    <submittedName>
        <fullName evidence="1">Uncharacterized protein</fullName>
    </submittedName>
</protein>
<sequence>MVIDKKDWDEELRKLKEEIEKIVGKEEIERIKEIVKLSCEFDDKPQYKITYNVVEGDNDALPK</sequence>
<accession>A0A7V3KNW7</accession>
<evidence type="ECO:0000313" key="1">
    <source>
        <dbReference type="EMBL" id="HGB36169.1"/>
    </source>
</evidence>
<gene>
    <name evidence="1" type="ORF">ENV38_04620</name>
</gene>
<reference evidence="1" key="1">
    <citation type="journal article" date="2020" name="mSystems">
        <title>Genome- and Community-Level Interaction Insights into Carbon Utilization and Element Cycling Functions of Hydrothermarchaeota in Hydrothermal Sediment.</title>
        <authorList>
            <person name="Zhou Z."/>
            <person name="Liu Y."/>
            <person name="Xu W."/>
            <person name="Pan J."/>
            <person name="Luo Z.H."/>
            <person name="Li M."/>
        </authorList>
    </citation>
    <scope>NUCLEOTIDE SEQUENCE [LARGE SCALE GENOMIC DNA]</scope>
    <source>
        <strain evidence="1">SpSt-754</strain>
    </source>
</reference>
<dbReference type="EMBL" id="DTGD01000169">
    <property type="protein sequence ID" value="HGB36169.1"/>
    <property type="molecule type" value="Genomic_DNA"/>
</dbReference>
<comment type="caution">
    <text evidence="1">The sequence shown here is derived from an EMBL/GenBank/DDBJ whole genome shotgun (WGS) entry which is preliminary data.</text>
</comment>
<dbReference type="AlphaFoldDB" id="A0A7V3KNW7"/>